<evidence type="ECO:0000259" key="1">
    <source>
        <dbReference type="Pfam" id="PF12680"/>
    </source>
</evidence>
<accession>A0ABV9S554</accession>
<comment type="caution">
    <text evidence="2">The sequence shown here is derived from an EMBL/GenBank/DDBJ whole genome shotgun (WGS) entry which is preliminary data.</text>
</comment>
<dbReference type="RefSeq" id="WP_378057916.1">
    <property type="nucleotide sequence ID" value="NZ_JBHSIS010000009.1"/>
</dbReference>
<organism evidence="2 3">
    <name type="scientific">Actinophytocola glycyrrhizae</name>
    <dbReference type="NCBI Taxonomy" id="2044873"/>
    <lineage>
        <taxon>Bacteria</taxon>
        <taxon>Bacillati</taxon>
        <taxon>Actinomycetota</taxon>
        <taxon>Actinomycetes</taxon>
        <taxon>Pseudonocardiales</taxon>
        <taxon>Pseudonocardiaceae</taxon>
    </lineage>
</organism>
<keyword evidence="3" id="KW-1185">Reference proteome</keyword>
<reference evidence="3" key="1">
    <citation type="journal article" date="2019" name="Int. J. Syst. Evol. Microbiol.">
        <title>The Global Catalogue of Microorganisms (GCM) 10K type strain sequencing project: providing services to taxonomists for standard genome sequencing and annotation.</title>
        <authorList>
            <consortium name="The Broad Institute Genomics Platform"/>
            <consortium name="The Broad Institute Genome Sequencing Center for Infectious Disease"/>
            <person name="Wu L."/>
            <person name="Ma J."/>
        </authorList>
    </citation>
    <scope>NUCLEOTIDE SEQUENCE [LARGE SCALE GENOMIC DNA]</scope>
    <source>
        <strain evidence="3">ZS-22-S1</strain>
    </source>
</reference>
<name>A0ABV9S554_9PSEU</name>
<feature type="domain" description="SnoaL-like" evidence="1">
    <location>
        <begin position="29"/>
        <end position="129"/>
    </location>
</feature>
<dbReference type="EMBL" id="JBHSIS010000009">
    <property type="protein sequence ID" value="MFC4855949.1"/>
    <property type="molecule type" value="Genomic_DNA"/>
</dbReference>
<dbReference type="CDD" id="cd00531">
    <property type="entry name" value="NTF2_like"/>
    <property type="match status" value="1"/>
</dbReference>
<protein>
    <submittedName>
        <fullName evidence="2">Nuclear transport factor 2 family protein</fullName>
    </submittedName>
</protein>
<evidence type="ECO:0000313" key="2">
    <source>
        <dbReference type="EMBL" id="MFC4855949.1"/>
    </source>
</evidence>
<proteinExistence type="predicted"/>
<dbReference type="InterPro" id="IPR037401">
    <property type="entry name" value="SnoaL-like"/>
</dbReference>
<dbReference type="Pfam" id="PF12680">
    <property type="entry name" value="SnoaL_2"/>
    <property type="match status" value="1"/>
</dbReference>
<dbReference type="Gene3D" id="3.10.450.50">
    <property type="match status" value="1"/>
</dbReference>
<sequence length="139" mass="15183">MTTTNANANANANATATATADTAADTAAVLRYYDLVDAGDVPGLVDLFTPEATYRRPGYEPIVGHAELERFYREQRVIREGKHTVCTVVAQGDQIAVHGEFAGELVDGRTVHLRFADFFVMAPGGRFARRDTFFFAPLV</sequence>
<dbReference type="InterPro" id="IPR032710">
    <property type="entry name" value="NTF2-like_dom_sf"/>
</dbReference>
<dbReference type="SUPFAM" id="SSF54427">
    <property type="entry name" value="NTF2-like"/>
    <property type="match status" value="1"/>
</dbReference>
<evidence type="ECO:0000313" key="3">
    <source>
        <dbReference type="Proteomes" id="UP001595859"/>
    </source>
</evidence>
<gene>
    <name evidence="2" type="ORF">ACFPCV_20750</name>
</gene>
<dbReference type="Proteomes" id="UP001595859">
    <property type="component" value="Unassembled WGS sequence"/>
</dbReference>